<evidence type="ECO:0000313" key="4">
    <source>
        <dbReference type="EMBL" id="MFC7338651.1"/>
    </source>
</evidence>
<evidence type="ECO:0000313" key="5">
    <source>
        <dbReference type="Proteomes" id="UP001596472"/>
    </source>
</evidence>
<dbReference type="Gene3D" id="3.40.640.10">
    <property type="entry name" value="Type I PLP-dependent aspartate aminotransferase-like (Major domain)"/>
    <property type="match status" value="1"/>
</dbReference>
<dbReference type="InterPro" id="IPR015421">
    <property type="entry name" value="PyrdxlP-dep_Trfase_major"/>
</dbReference>
<accession>A0ABW2LB05</accession>
<protein>
    <submittedName>
        <fullName evidence="4">Trans-sulfuration enzyme family protein</fullName>
    </submittedName>
</protein>
<keyword evidence="5" id="KW-1185">Reference proteome</keyword>
<proteinExistence type="inferred from homology"/>
<keyword evidence="2 3" id="KW-0663">Pyridoxal phosphate</keyword>
<evidence type="ECO:0000256" key="1">
    <source>
        <dbReference type="ARBA" id="ARBA00001933"/>
    </source>
</evidence>
<dbReference type="RefSeq" id="WP_379714224.1">
    <property type="nucleotide sequence ID" value="NZ_JBHTBS010000008.1"/>
</dbReference>
<dbReference type="PANTHER" id="PTHR11808:SF80">
    <property type="entry name" value="CYSTATHIONINE GAMMA-LYASE"/>
    <property type="match status" value="1"/>
</dbReference>
<sequence>MKHPLRSLATRCAHAGSSDAPASENPPFHQAIAQSSLFRLGTSADAEAIFSGERPGHAYSRFGNPTVDQLANTLADLEGGSGALITSSGNAAILCAVTAAMAGRSGPLVTHPGIYGGSFELLKLLSEVYQLQVQSVDPGNSEQWNQSLTSAAAVLLETPSNPLMGLIDIAETVTRAQAGGASVIVDNTVATPYNQQPFKWGADWIIHSTSKFLNGHSDLIGGCVIKREPLTARDRAIHKNLGGTVNAMEAWLAHRGIRTFALRMQQHNLNGQAVFEWLQQRPEVATVHYPGFRDAHQIQIRDKQMTHPGALLSFELKGGLEAASRFLDRLKLIVHAVSLGGMESLATRPAGSSHRGMTPDARQVAGIPDGLIRLSVGTEDISDILEDLAQALETSP</sequence>
<dbReference type="SUPFAM" id="SSF53383">
    <property type="entry name" value="PLP-dependent transferases"/>
    <property type="match status" value="1"/>
</dbReference>
<reference evidence="5" key="1">
    <citation type="journal article" date="2019" name="Int. J. Syst. Evol. Microbiol.">
        <title>The Global Catalogue of Microorganisms (GCM) 10K type strain sequencing project: providing services to taxonomists for standard genome sequencing and annotation.</title>
        <authorList>
            <consortium name="The Broad Institute Genomics Platform"/>
            <consortium name="The Broad Institute Genome Sequencing Center for Infectious Disease"/>
            <person name="Wu L."/>
            <person name="Ma J."/>
        </authorList>
    </citation>
    <scope>NUCLEOTIDE SEQUENCE [LARGE SCALE GENOMIC DNA]</scope>
    <source>
        <strain evidence="5">CGMCC 4.1467</strain>
    </source>
</reference>
<dbReference type="CDD" id="cd00614">
    <property type="entry name" value="CGS_like"/>
    <property type="match status" value="1"/>
</dbReference>
<dbReference type="Proteomes" id="UP001596472">
    <property type="component" value="Unassembled WGS sequence"/>
</dbReference>
<dbReference type="PANTHER" id="PTHR11808">
    <property type="entry name" value="TRANS-SULFURATION ENZYME FAMILY MEMBER"/>
    <property type="match status" value="1"/>
</dbReference>
<dbReference type="Gene3D" id="3.90.1150.10">
    <property type="entry name" value="Aspartate Aminotransferase, domain 1"/>
    <property type="match status" value="1"/>
</dbReference>
<comment type="similarity">
    <text evidence="3">Belongs to the trans-sulfuration enzymes family.</text>
</comment>
<comment type="cofactor">
    <cofactor evidence="1 3">
        <name>pyridoxal 5'-phosphate</name>
        <dbReference type="ChEBI" id="CHEBI:597326"/>
    </cofactor>
</comment>
<dbReference type="InterPro" id="IPR015422">
    <property type="entry name" value="PyrdxlP-dep_Trfase_small"/>
</dbReference>
<evidence type="ECO:0000256" key="3">
    <source>
        <dbReference type="RuleBase" id="RU362118"/>
    </source>
</evidence>
<name>A0ABW2LB05_9BACT</name>
<dbReference type="EMBL" id="JBHTBS010000008">
    <property type="protein sequence ID" value="MFC7338651.1"/>
    <property type="molecule type" value="Genomic_DNA"/>
</dbReference>
<gene>
    <name evidence="4" type="ORF">ACFQY0_15755</name>
</gene>
<dbReference type="Pfam" id="PF01053">
    <property type="entry name" value="Cys_Met_Meta_PP"/>
    <property type="match status" value="1"/>
</dbReference>
<dbReference type="InterPro" id="IPR000277">
    <property type="entry name" value="Cys/Met-Metab_PyrdxlP-dep_enz"/>
</dbReference>
<dbReference type="InterPro" id="IPR015424">
    <property type="entry name" value="PyrdxlP-dep_Trfase"/>
</dbReference>
<comment type="caution">
    <text evidence="4">The sequence shown here is derived from an EMBL/GenBank/DDBJ whole genome shotgun (WGS) entry which is preliminary data.</text>
</comment>
<dbReference type="PIRSF" id="PIRSF001434">
    <property type="entry name" value="CGS"/>
    <property type="match status" value="1"/>
</dbReference>
<evidence type="ECO:0000256" key="2">
    <source>
        <dbReference type="ARBA" id="ARBA00022898"/>
    </source>
</evidence>
<organism evidence="4 5">
    <name type="scientific">Haloferula chungangensis</name>
    <dbReference type="NCBI Taxonomy" id="1048331"/>
    <lineage>
        <taxon>Bacteria</taxon>
        <taxon>Pseudomonadati</taxon>
        <taxon>Verrucomicrobiota</taxon>
        <taxon>Verrucomicrobiia</taxon>
        <taxon>Verrucomicrobiales</taxon>
        <taxon>Verrucomicrobiaceae</taxon>
        <taxon>Haloferula</taxon>
    </lineage>
</organism>